<dbReference type="EMBL" id="CZBX01000012">
    <property type="protein sequence ID" value="CUQ91820.1"/>
    <property type="molecule type" value="Genomic_DNA"/>
</dbReference>
<reference evidence="4 5" key="1">
    <citation type="submission" date="2015-09" db="EMBL/GenBank/DDBJ databases">
        <authorList>
            <consortium name="Pathogen Informatics"/>
        </authorList>
    </citation>
    <scope>NUCLEOTIDE SEQUENCE [LARGE SCALE GENOMIC DNA]</scope>
    <source>
        <strain evidence="4 5">2789STDY5834889</strain>
    </source>
</reference>
<gene>
    <name evidence="4" type="ORF">ERS852502_02500</name>
</gene>
<dbReference type="Gene3D" id="2.60.40.1140">
    <property type="entry name" value="Collagen-binding surface protein Cna, B-type domain"/>
    <property type="match status" value="1"/>
</dbReference>
<feature type="region of interest" description="Disordered" evidence="1">
    <location>
        <begin position="293"/>
        <end position="332"/>
    </location>
</feature>
<proteinExistence type="predicted"/>
<dbReference type="SUPFAM" id="SSF49478">
    <property type="entry name" value="Cna protein B-type domain"/>
    <property type="match status" value="1"/>
</dbReference>
<sequence length="368" mass="41167">MRSPKKKICHRDRNYMIYVLTFLIALTGMLGISKGSPVQAAEEESTQKGSISLVCPVEGMELSLYRVAEYEESGSFTLTERFRKYPVSLEQKSQEDWQGAADALAAYIRRDGITADAVLASGSDKIVCFTDLNRGLYLVLGQTTELQEDGKTQIYEPQTALIALPEDSQGTSEETEPYQVTAVLKFEKNEKPGKPEEPGNPEEEEETKIHVLKVWKQDQEKERPDSIVVELLQTDVEGNTTVVDRQTLTKENQWSYTWKNLSTLMRWSVSEAEVPNGYTVAVTREGDTVVLTNTAKKSGNPDGEANPPSKKPTGKTTDKTVNKTTDKTSDKLPQTGQLWWPVLVLLFAGAICLLVGRVLRDRKEEKNR</sequence>
<accession>A0A175A917</accession>
<evidence type="ECO:0000313" key="5">
    <source>
        <dbReference type="Proteomes" id="UP000078383"/>
    </source>
</evidence>
<evidence type="ECO:0000256" key="1">
    <source>
        <dbReference type="SAM" id="MobiDB-lite"/>
    </source>
</evidence>
<keyword evidence="2" id="KW-0472">Membrane</keyword>
<dbReference type="OrthoDB" id="1747537at2"/>
<keyword evidence="2" id="KW-0812">Transmembrane</keyword>
<feature type="transmembrane region" description="Helical" evidence="2">
    <location>
        <begin position="338"/>
        <end position="359"/>
    </location>
</feature>
<feature type="compositionally biased region" description="Basic and acidic residues" evidence="1">
    <location>
        <begin position="316"/>
        <end position="330"/>
    </location>
</feature>
<feature type="domain" description="CNA-B" evidence="3">
    <location>
        <begin position="209"/>
        <end position="294"/>
    </location>
</feature>
<dbReference type="Pfam" id="PF05738">
    <property type="entry name" value="Cna_B"/>
    <property type="match status" value="1"/>
</dbReference>
<evidence type="ECO:0000259" key="3">
    <source>
        <dbReference type="Pfam" id="PF05738"/>
    </source>
</evidence>
<name>A0A175A917_9FIRM</name>
<dbReference type="CDD" id="cd00222">
    <property type="entry name" value="CollagenBindB"/>
    <property type="match status" value="1"/>
</dbReference>
<organism evidence="4 5">
    <name type="scientific">[Ruminococcus] torques</name>
    <dbReference type="NCBI Taxonomy" id="33039"/>
    <lineage>
        <taxon>Bacteria</taxon>
        <taxon>Bacillati</taxon>
        <taxon>Bacillota</taxon>
        <taxon>Clostridia</taxon>
        <taxon>Lachnospirales</taxon>
        <taxon>Lachnospiraceae</taxon>
        <taxon>Mediterraneibacter</taxon>
    </lineage>
</organism>
<evidence type="ECO:0000256" key="2">
    <source>
        <dbReference type="SAM" id="Phobius"/>
    </source>
</evidence>
<feature type="region of interest" description="Disordered" evidence="1">
    <location>
        <begin position="187"/>
        <end position="206"/>
    </location>
</feature>
<feature type="compositionally biased region" description="Basic and acidic residues" evidence="1">
    <location>
        <begin position="187"/>
        <end position="197"/>
    </location>
</feature>
<evidence type="ECO:0000313" key="4">
    <source>
        <dbReference type="EMBL" id="CUQ91820.1"/>
    </source>
</evidence>
<keyword evidence="2" id="KW-1133">Transmembrane helix</keyword>
<dbReference type="RefSeq" id="WP_055173200.1">
    <property type="nucleotide sequence ID" value="NZ_CZBX01000012.1"/>
</dbReference>
<protein>
    <recommendedName>
        <fullName evidence="3">CNA-B domain-containing protein</fullName>
    </recommendedName>
</protein>
<dbReference type="InterPro" id="IPR008454">
    <property type="entry name" value="Collagen-bd_Cna-like_B-typ_dom"/>
</dbReference>
<dbReference type="Proteomes" id="UP000078383">
    <property type="component" value="Unassembled WGS sequence"/>
</dbReference>
<dbReference type="AlphaFoldDB" id="A0A175A917"/>